<dbReference type="GO" id="GO:0000967">
    <property type="term" value="P:rRNA 5'-end processing"/>
    <property type="evidence" value="ECO:0007669"/>
    <property type="project" value="UniProtKB-UniRule"/>
</dbReference>
<keyword evidence="4 5" id="KW-0378">Hydrolase</keyword>
<dbReference type="GO" id="GO:0005829">
    <property type="term" value="C:cytosol"/>
    <property type="evidence" value="ECO:0007669"/>
    <property type="project" value="TreeGrafter"/>
</dbReference>
<evidence type="ECO:0000256" key="4">
    <source>
        <dbReference type="ARBA" id="ARBA00022801"/>
    </source>
</evidence>
<evidence type="ECO:0000313" key="7">
    <source>
        <dbReference type="EMBL" id="PKR80258.1"/>
    </source>
</evidence>
<evidence type="ECO:0000256" key="1">
    <source>
        <dbReference type="ARBA" id="ARBA00022490"/>
    </source>
</evidence>
<dbReference type="OrthoDB" id="9796140at2"/>
<evidence type="ECO:0000256" key="2">
    <source>
        <dbReference type="ARBA" id="ARBA00022517"/>
    </source>
</evidence>
<dbReference type="PANTHER" id="PTHR33317">
    <property type="entry name" value="POLYNUCLEOTIDYL TRANSFERASE, RIBONUCLEASE H-LIKE SUPERFAMILY PROTEIN"/>
    <property type="match status" value="1"/>
</dbReference>
<dbReference type="SMART" id="SM00732">
    <property type="entry name" value="YqgFc"/>
    <property type="match status" value="1"/>
</dbReference>
<comment type="similarity">
    <text evidence="5">Belongs to the YqgF HJR family.</text>
</comment>
<dbReference type="PANTHER" id="PTHR33317:SF4">
    <property type="entry name" value="POLYNUCLEOTIDYL TRANSFERASE, RIBONUCLEASE H-LIKE SUPERFAMILY PROTEIN"/>
    <property type="match status" value="1"/>
</dbReference>
<evidence type="ECO:0000259" key="6">
    <source>
        <dbReference type="SMART" id="SM00732"/>
    </source>
</evidence>
<dbReference type="Proteomes" id="UP000236654">
    <property type="component" value="Unassembled WGS sequence"/>
</dbReference>
<dbReference type="EC" id="3.1.-.-" evidence="5"/>
<dbReference type="HAMAP" id="MF_00651">
    <property type="entry name" value="Nuclease_YqgF"/>
    <property type="match status" value="1"/>
</dbReference>
<dbReference type="SUPFAM" id="SSF53098">
    <property type="entry name" value="Ribonuclease H-like"/>
    <property type="match status" value="1"/>
</dbReference>
<dbReference type="GO" id="GO:0004518">
    <property type="term" value="F:nuclease activity"/>
    <property type="evidence" value="ECO:0007669"/>
    <property type="project" value="UniProtKB-KW"/>
</dbReference>
<dbReference type="RefSeq" id="WP_101334940.1">
    <property type="nucleotide sequence ID" value="NZ_PJNI01000011.1"/>
</dbReference>
<dbReference type="AlphaFoldDB" id="A0A2I0R110"/>
<keyword evidence="8" id="KW-1185">Reference proteome</keyword>
<protein>
    <recommendedName>
        <fullName evidence="5">Putative pre-16S rRNA nuclease</fullName>
        <ecNumber evidence="5">3.1.-.-</ecNumber>
    </recommendedName>
</protein>
<comment type="function">
    <text evidence="5">Could be a nuclease involved in processing of the 5'-end of pre-16S rRNA.</text>
</comment>
<reference evidence="7 8" key="1">
    <citation type="submission" date="2017-12" db="EMBL/GenBank/DDBJ databases">
        <title>The draft genome sequence of Brumimicrobium saltpan LHR20.</title>
        <authorList>
            <person name="Do Z.-J."/>
            <person name="Luo H.-R."/>
        </authorList>
    </citation>
    <scope>NUCLEOTIDE SEQUENCE [LARGE SCALE GENOMIC DNA]</scope>
    <source>
        <strain evidence="7 8">LHR20</strain>
    </source>
</reference>
<keyword evidence="1 5" id="KW-0963">Cytoplasm</keyword>
<evidence type="ECO:0000256" key="5">
    <source>
        <dbReference type="HAMAP-Rule" id="MF_00651"/>
    </source>
</evidence>
<dbReference type="NCBIfam" id="TIGR00250">
    <property type="entry name" value="RNAse_H_YqgF"/>
    <property type="match status" value="1"/>
</dbReference>
<name>A0A2I0R110_9FLAO</name>
<dbReference type="Gene3D" id="3.30.420.140">
    <property type="entry name" value="YqgF/RNase H-like domain"/>
    <property type="match status" value="1"/>
</dbReference>
<feature type="domain" description="YqgF/RNase H-like" evidence="6">
    <location>
        <begin position="2"/>
        <end position="100"/>
    </location>
</feature>
<comment type="caution">
    <text evidence="7">The sequence shown here is derived from an EMBL/GenBank/DDBJ whole genome shotgun (WGS) entry which is preliminary data.</text>
</comment>
<dbReference type="InterPro" id="IPR005227">
    <property type="entry name" value="YqgF"/>
</dbReference>
<dbReference type="GO" id="GO:0016788">
    <property type="term" value="F:hydrolase activity, acting on ester bonds"/>
    <property type="evidence" value="ECO:0007669"/>
    <property type="project" value="UniProtKB-UniRule"/>
</dbReference>
<organism evidence="7 8">
    <name type="scientific">Brumimicrobium salinarum</name>
    <dbReference type="NCBI Taxonomy" id="2058658"/>
    <lineage>
        <taxon>Bacteria</taxon>
        <taxon>Pseudomonadati</taxon>
        <taxon>Bacteroidota</taxon>
        <taxon>Flavobacteriia</taxon>
        <taxon>Flavobacteriales</taxon>
        <taxon>Crocinitomicaceae</taxon>
        <taxon>Brumimicrobium</taxon>
    </lineage>
</organism>
<dbReference type="InterPro" id="IPR037027">
    <property type="entry name" value="YqgF/RNaseH-like_dom_sf"/>
</dbReference>
<dbReference type="Pfam" id="PF03652">
    <property type="entry name" value="RuvX"/>
    <property type="match status" value="1"/>
</dbReference>
<accession>A0A2I0R110</accession>
<sequence length="136" mass="15325">MKRYLGIDFGMKRTGIAITDENNIIASGLTTVPTQELMQFLINTVKDKNVGTLVLGEPKRLNMEDSHSSQNVRLFKEALDQQFPNLKIVMMDERFTSKMALDSLIAGGVSKKKRRQKEIIDEVSATIILQSYMSSI</sequence>
<dbReference type="EMBL" id="PJNI01000011">
    <property type="protein sequence ID" value="PKR80258.1"/>
    <property type="molecule type" value="Genomic_DNA"/>
</dbReference>
<dbReference type="InterPro" id="IPR012337">
    <property type="entry name" value="RNaseH-like_sf"/>
</dbReference>
<dbReference type="InterPro" id="IPR006641">
    <property type="entry name" value="YqgF/RNaseH-like_dom"/>
</dbReference>
<comment type="subcellular location">
    <subcellularLocation>
        <location evidence="5">Cytoplasm</location>
    </subcellularLocation>
</comment>
<dbReference type="CDD" id="cd16964">
    <property type="entry name" value="YqgF"/>
    <property type="match status" value="1"/>
</dbReference>
<keyword evidence="2 5" id="KW-0690">Ribosome biogenesis</keyword>
<keyword evidence="3 5" id="KW-0540">Nuclease</keyword>
<evidence type="ECO:0000256" key="3">
    <source>
        <dbReference type="ARBA" id="ARBA00022722"/>
    </source>
</evidence>
<gene>
    <name evidence="7" type="ORF">CW751_10395</name>
</gene>
<evidence type="ECO:0000313" key="8">
    <source>
        <dbReference type="Proteomes" id="UP000236654"/>
    </source>
</evidence>
<proteinExistence type="inferred from homology"/>